<dbReference type="EMBL" id="JAUYVO010000001">
    <property type="protein sequence ID" value="MDP2521421.1"/>
    <property type="molecule type" value="Genomic_DNA"/>
</dbReference>
<comment type="caution">
    <text evidence="3">The sequence shown here is derived from an EMBL/GenBank/DDBJ whole genome shotgun (WGS) entry which is preliminary data.</text>
</comment>
<dbReference type="RefSeq" id="WP_305450104.1">
    <property type="nucleotide sequence ID" value="NZ_JAUYVO010000001.1"/>
</dbReference>
<dbReference type="PANTHER" id="PTHR35149:SF1">
    <property type="entry name" value="DUF5655 DOMAIN-CONTAINING PROTEIN"/>
    <property type="match status" value="1"/>
</dbReference>
<evidence type="ECO:0000259" key="1">
    <source>
        <dbReference type="Pfam" id="PF03235"/>
    </source>
</evidence>
<protein>
    <submittedName>
        <fullName evidence="3">DUF262 domain-containing protein</fullName>
    </submittedName>
</protein>
<proteinExistence type="predicted"/>
<reference evidence="3" key="1">
    <citation type="submission" date="2023-07" db="EMBL/GenBank/DDBJ databases">
        <title>Genome content predicts the carbon catabolic preferences of heterotrophic bacteria.</title>
        <authorList>
            <person name="Gralka M."/>
        </authorList>
    </citation>
    <scope>NUCLEOTIDE SEQUENCE</scope>
    <source>
        <strain evidence="3">5G01</strain>
    </source>
</reference>
<sequence>MSNLVTEQPGSLTTAKFSPKLMVSGHGYLAADLSDIPFLIPIYQRLYSWETEHVQGLLDDLWDAFRYGVPLHQQKEYFIGALVVTRETVEGQVLLELIDGQQRLTTLWLLASVLVTKPELDPERRSQWQQFIALAQQSRLVFSGREADIKAFNAFIQDVGQDKEGRYSANNQQWLSNTAMINARTVIANFFSAKANDWNHDRLQAFSDYIWAKATFVITQLDTHTDKERFFDTMNSRGIQLEKHEILKALMLTGLNDDERVAYARVWDLCADIHGYLPGELQAAFKFGFAPLHNMEKNDLFAAFKRVEVADNRDALSRDLSLEAILAPEFSLPEVVDTQQTAPPAYKSPVSFPVFLLHVLSIFLKEHADLPVKQQTVSLDGKKLIETFKPMFEDSDKSLRGAFIECLLRCRLLLDNFIIKGHADTANTYTDWQISSRLADPLRKSRTKFTGQAWASIRMLQSMMHFSPMNGGQRTTWLSPVLSALIAQQDAPDTDAFAKSFLATLQLHDKAYANTILNGQSLSSALGAGEGKALGTQVHHYWFYKLEYCLWQLWYNPSASDKRTLCPKPSNLSAPQLTFRMRSVNSVEHISPQSQNNGEVDAAMLDRFGNLALISVSENSTYSDADPLTKRGVFVSHLKKGFIQSLKLAHIFSTFETDSSDWTNEAMAQHEQKMLDVLAAFHDEG</sequence>
<gene>
    <name evidence="3" type="ORF">Q8W30_02455</name>
</gene>
<dbReference type="InterPro" id="IPR011089">
    <property type="entry name" value="GmrSD_C"/>
</dbReference>
<evidence type="ECO:0000313" key="3">
    <source>
        <dbReference type="EMBL" id="MDP2521421.1"/>
    </source>
</evidence>
<dbReference type="Pfam" id="PF03235">
    <property type="entry name" value="GmrSD_N"/>
    <property type="match status" value="1"/>
</dbReference>
<organism evidence="3 4">
    <name type="scientific">Neptunomonas phycophila</name>
    <dbReference type="NCBI Taxonomy" id="1572645"/>
    <lineage>
        <taxon>Bacteria</taxon>
        <taxon>Pseudomonadati</taxon>
        <taxon>Pseudomonadota</taxon>
        <taxon>Gammaproteobacteria</taxon>
        <taxon>Oceanospirillales</taxon>
        <taxon>Oceanospirillaceae</taxon>
        <taxon>Neptunomonas</taxon>
    </lineage>
</organism>
<dbReference type="Proteomes" id="UP001177341">
    <property type="component" value="Unassembled WGS sequence"/>
</dbReference>
<dbReference type="InterPro" id="IPR004919">
    <property type="entry name" value="GmrSD_N"/>
</dbReference>
<feature type="domain" description="GmrSD restriction endonucleases C-terminal" evidence="2">
    <location>
        <begin position="536"/>
        <end position="676"/>
    </location>
</feature>
<evidence type="ECO:0000313" key="4">
    <source>
        <dbReference type="Proteomes" id="UP001177341"/>
    </source>
</evidence>
<name>A0ABT9EQS8_9GAMM</name>
<keyword evidence="4" id="KW-1185">Reference proteome</keyword>
<dbReference type="Pfam" id="PF07510">
    <property type="entry name" value="GmrSD_C"/>
    <property type="match status" value="1"/>
</dbReference>
<dbReference type="PANTHER" id="PTHR35149">
    <property type="entry name" value="SLL5132 PROTEIN"/>
    <property type="match status" value="1"/>
</dbReference>
<evidence type="ECO:0000259" key="2">
    <source>
        <dbReference type="Pfam" id="PF07510"/>
    </source>
</evidence>
<feature type="domain" description="GmrSD restriction endonucleases N-terminal" evidence="1">
    <location>
        <begin position="38"/>
        <end position="251"/>
    </location>
</feature>
<accession>A0ABT9EQS8</accession>